<evidence type="ECO:0000259" key="2">
    <source>
        <dbReference type="Pfam" id="PF24786"/>
    </source>
</evidence>
<dbReference type="EMBL" id="JXLN01011898">
    <property type="protein sequence ID" value="KPM07791.1"/>
    <property type="molecule type" value="Genomic_DNA"/>
</dbReference>
<evidence type="ECO:0000313" key="3">
    <source>
        <dbReference type="EMBL" id="KPM07791.1"/>
    </source>
</evidence>
<dbReference type="InterPro" id="IPR057538">
    <property type="entry name" value="RXYLT1_C"/>
</dbReference>
<dbReference type="OrthoDB" id="8560686at2759"/>
<dbReference type="Pfam" id="PF24785">
    <property type="entry name" value="RXYLT1_C"/>
    <property type="match status" value="1"/>
</dbReference>
<keyword evidence="3" id="KW-0812">Transmembrane</keyword>
<dbReference type="GO" id="GO:0035269">
    <property type="term" value="P:protein O-linked glycosylation via mannose"/>
    <property type="evidence" value="ECO:0007669"/>
    <property type="project" value="InterPro"/>
</dbReference>
<name>A0A132A9W7_SARSC</name>
<organism evidence="3 4">
    <name type="scientific">Sarcoptes scabiei</name>
    <name type="common">Itch mite</name>
    <name type="synonym">Acarus scabiei</name>
    <dbReference type="NCBI Taxonomy" id="52283"/>
    <lineage>
        <taxon>Eukaryota</taxon>
        <taxon>Metazoa</taxon>
        <taxon>Ecdysozoa</taxon>
        <taxon>Arthropoda</taxon>
        <taxon>Chelicerata</taxon>
        <taxon>Arachnida</taxon>
        <taxon>Acari</taxon>
        <taxon>Acariformes</taxon>
        <taxon>Sarcoptiformes</taxon>
        <taxon>Astigmata</taxon>
        <taxon>Psoroptidia</taxon>
        <taxon>Sarcoptoidea</taxon>
        <taxon>Sarcoptidae</taxon>
        <taxon>Sarcoptinae</taxon>
        <taxon>Sarcoptes</taxon>
    </lineage>
</organism>
<evidence type="ECO:0000259" key="1">
    <source>
        <dbReference type="Pfam" id="PF24785"/>
    </source>
</evidence>
<comment type="caution">
    <text evidence="3">The sequence shown here is derived from an EMBL/GenBank/DDBJ whole genome shotgun (WGS) entry which is preliminary data.</text>
</comment>
<gene>
    <name evidence="3" type="ORF">QR98_0062960</name>
</gene>
<dbReference type="PANTHER" id="PTHR15576">
    <property type="entry name" value="RIBITOL-5-PHOSPHATE XYLOSYLTRANSFERASE 1"/>
    <property type="match status" value="1"/>
</dbReference>
<dbReference type="AlphaFoldDB" id="A0A132A9W7"/>
<keyword evidence="3" id="KW-0472">Membrane</keyword>
<sequence>MLITQLWALVSNALEIIFLFYISCHLYDRIRFGFDSFRQENVEEFSNYQIPQDSNSTKNISVEIWSKSAIGQYVWENILEGRSKSAIFPNDLYLEGTKYLNSLSLLFRSGPSLKIESLERFPVENLILILNWRSSSKIEYSLKWLDVIDRDRLSTIKNIGIIALGNERCNNSWFLENYIQKRRLKNFRFLFIVYDWIQIDNKKIYQWPLGLATYRNFPSILNVYSSIDLQSKRLFLCNFIATIYPKSSREELRDLFRKNSLLKQKCLLRTRNEWQSIESNQSISLYVDALQQSDLTLSPKGLNVECYRILEAVEYGSIPVIEDIVDGFRHQNHLCDPKNQLRLFKETNAPFIYIRNWTEQLPKILEDYDRKSLNERIRLRIDLIKWYHRFKKLMKNRLIDVIRDHF</sequence>
<feature type="domain" description="RXYLT1 C-terminal" evidence="1">
    <location>
        <begin position="214"/>
        <end position="406"/>
    </location>
</feature>
<protein>
    <submittedName>
        <fullName evidence="3">Transmembrane protein 5-like protein</fullName>
    </submittedName>
</protein>
<dbReference type="GO" id="GO:0120053">
    <property type="term" value="F:ribitol beta-1,4-xylosyltransferase activity"/>
    <property type="evidence" value="ECO:0007669"/>
    <property type="project" value="InterPro"/>
</dbReference>
<dbReference type="InterPro" id="IPR057539">
    <property type="entry name" value="RXYLT1_N"/>
</dbReference>
<dbReference type="GO" id="GO:0005794">
    <property type="term" value="C:Golgi apparatus"/>
    <property type="evidence" value="ECO:0007669"/>
    <property type="project" value="TreeGrafter"/>
</dbReference>
<dbReference type="InterPro" id="IPR055286">
    <property type="entry name" value="RXYLT1-like"/>
</dbReference>
<evidence type="ECO:0000313" key="4">
    <source>
        <dbReference type="Proteomes" id="UP000616769"/>
    </source>
</evidence>
<accession>A0A132A9W7</accession>
<feature type="domain" description="RXYLT1 N-terminal" evidence="2">
    <location>
        <begin position="62"/>
        <end position="208"/>
    </location>
</feature>
<proteinExistence type="predicted"/>
<dbReference type="Pfam" id="PF24786">
    <property type="entry name" value="RXYLT1_N"/>
    <property type="match status" value="1"/>
</dbReference>
<dbReference type="VEuPathDB" id="VectorBase:SSCA002996"/>
<dbReference type="Proteomes" id="UP000616769">
    <property type="component" value="Unassembled WGS sequence"/>
</dbReference>
<dbReference type="PANTHER" id="PTHR15576:SF1">
    <property type="entry name" value="RIBITOL-5-PHOSPHATE XYLOSYLTRANSFERASE 1"/>
    <property type="match status" value="1"/>
</dbReference>
<reference evidence="3 4" key="1">
    <citation type="journal article" date="2015" name="Parasit. Vectors">
        <title>Draft genome of the scabies mite.</title>
        <authorList>
            <person name="Rider S.D.Jr."/>
            <person name="Morgan M.S."/>
            <person name="Arlian L.G."/>
        </authorList>
    </citation>
    <scope>NUCLEOTIDE SEQUENCE [LARGE SCALE GENOMIC DNA]</scope>
    <source>
        <strain evidence="3">Arlian Lab</strain>
    </source>
</reference>